<comment type="pathway">
    <text evidence="4">Amine and polyamine biosynthesis; betaine biosynthesis via choline pathway; betaine from betaine aldehyde: step 1/1.</text>
</comment>
<dbReference type="STRING" id="2020962.A0A2N1JGU3"/>
<organism evidence="8 9">
    <name type="scientific">Malassezia vespertilionis</name>
    <dbReference type="NCBI Taxonomy" id="2020962"/>
    <lineage>
        <taxon>Eukaryota</taxon>
        <taxon>Fungi</taxon>
        <taxon>Dikarya</taxon>
        <taxon>Basidiomycota</taxon>
        <taxon>Ustilaginomycotina</taxon>
        <taxon>Malasseziomycetes</taxon>
        <taxon>Malasseziales</taxon>
        <taxon>Malasseziaceae</taxon>
        <taxon>Malassezia</taxon>
    </lineage>
</organism>
<dbReference type="Gene3D" id="3.40.605.10">
    <property type="entry name" value="Aldehyde Dehydrogenase, Chain A, domain 1"/>
    <property type="match status" value="1"/>
</dbReference>
<sequence>MAKQVVATPTLFIDGKWEHASDSKTSQVLNPYDGSVLAEVDEATPDDARRAIAVAKTFFCESDWRDRPIVDRCALLVRFADLLQERKEELAEIETLDTGKTLNESKIDIDDVTTVFRFYAQEARKLALEKHIKGDAIPDSVQSIVVHEPVGVCVLITPWNYPILQLCWKLAPALAVGNVVIMKPSEVTPLSTVYLTRMLVDAGFPPNAVQLLTAKGATIGPILTESEDVDLVSFTGGLGTGRSIIKSCADTVKRCTVELGGKNPNVVFADCDLAWAVDNVITAIFTHSGQVCSAGARLIVEDSIADQLVAGVVERAGQIVMGNGMDPTSETGPLVSAQHLAKVEEYVKIARDEGASILCGGTRPDPAKQPDLAKGYFFLPTVIDRCNRTMSIVQEETFGPILTVERFKDGDEKGAIALANDTKYGLAGGVQTKDQARALRVARQLRHGTIWTNTYGAYTAQAEWGGFGLSGNGRELGSKGLDEYVETKHIWSETKPALMGWFKGGAHM</sequence>
<dbReference type="InterPro" id="IPR016160">
    <property type="entry name" value="Ald_DH_CS_CYS"/>
</dbReference>
<dbReference type="InterPro" id="IPR016162">
    <property type="entry name" value="Ald_DH_N"/>
</dbReference>
<dbReference type="PANTHER" id="PTHR43860">
    <property type="entry name" value="BETAINE ALDEHYDE DEHYDROGENASE"/>
    <property type="match status" value="1"/>
</dbReference>
<feature type="domain" description="Aldehyde dehydrogenase" evidence="7">
    <location>
        <begin position="20"/>
        <end position="490"/>
    </location>
</feature>
<dbReference type="OrthoDB" id="310895at2759"/>
<evidence type="ECO:0000256" key="1">
    <source>
        <dbReference type="ARBA" id="ARBA00009986"/>
    </source>
</evidence>
<keyword evidence="2 6" id="KW-0560">Oxidoreductase</keyword>
<dbReference type="AlphaFoldDB" id="A0A2N1JGU3"/>
<dbReference type="FunFam" id="3.40.605.10:FF:000007">
    <property type="entry name" value="NAD/NADP-dependent betaine aldehyde dehydrogenase"/>
    <property type="match status" value="1"/>
</dbReference>
<dbReference type="Pfam" id="PF00171">
    <property type="entry name" value="Aldedh"/>
    <property type="match status" value="1"/>
</dbReference>
<comment type="similarity">
    <text evidence="1 6">Belongs to the aldehyde dehydrogenase family.</text>
</comment>
<feature type="active site" evidence="5">
    <location>
        <position position="258"/>
    </location>
</feature>
<dbReference type="PROSITE" id="PS00070">
    <property type="entry name" value="ALDEHYDE_DEHYDR_CYS"/>
    <property type="match status" value="1"/>
</dbReference>
<dbReference type="PANTHER" id="PTHR43860:SF2">
    <property type="entry name" value="BETAINE ALDEHYDE DEHYDROGENASE-RELATED"/>
    <property type="match status" value="1"/>
</dbReference>
<protein>
    <recommendedName>
        <fullName evidence="7">Aldehyde dehydrogenase domain-containing protein</fullName>
    </recommendedName>
</protein>
<name>A0A2N1JGU3_9BASI</name>
<evidence type="ECO:0000256" key="4">
    <source>
        <dbReference type="ARBA" id="ARBA00037921"/>
    </source>
</evidence>
<proteinExistence type="inferred from homology"/>
<dbReference type="GO" id="GO:0016620">
    <property type="term" value="F:oxidoreductase activity, acting on the aldehyde or oxo group of donors, NAD or NADP as acceptor"/>
    <property type="evidence" value="ECO:0007669"/>
    <property type="project" value="InterPro"/>
</dbReference>
<evidence type="ECO:0000259" key="7">
    <source>
        <dbReference type="Pfam" id="PF00171"/>
    </source>
</evidence>
<gene>
    <name evidence="8" type="ORF">MVES_000380</name>
</gene>
<accession>A0A2N1JGU3</accession>
<evidence type="ECO:0000313" key="9">
    <source>
        <dbReference type="Proteomes" id="UP000232875"/>
    </source>
</evidence>
<evidence type="ECO:0000256" key="3">
    <source>
        <dbReference type="ARBA" id="ARBA00023027"/>
    </source>
</evidence>
<evidence type="ECO:0000313" key="8">
    <source>
        <dbReference type="EMBL" id="PKI85749.1"/>
    </source>
</evidence>
<dbReference type="EMBL" id="KZ454987">
    <property type="protein sequence ID" value="PKI85749.1"/>
    <property type="molecule type" value="Genomic_DNA"/>
</dbReference>
<reference evidence="8 9" key="1">
    <citation type="submission" date="2017-10" db="EMBL/GenBank/DDBJ databases">
        <title>A novel species of cold-tolerant Malassezia isolated from bats.</title>
        <authorList>
            <person name="Lorch J.M."/>
            <person name="Palmer J.M."/>
            <person name="Vanderwolf K.J."/>
            <person name="Schmidt K.Z."/>
            <person name="Verant M.L."/>
            <person name="Weller T.J."/>
            <person name="Blehert D.S."/>
        </authorList>
    </citation>
    <scope>NUCLEOTIDE SEQUENCE [LARGE SCALE GENOMIC DNA]</scope>
    <source>
        <strain evidence="8 9">NWHC:44797-103</strain>
    </source>
</reference>
<dbReference type="InterPro" id="IPR016163">
    <property type="entry name" value="Ald_DH_C"/>
</dbReference>
<dbReference type="InterPro" id="IPR029510">
    <property type="entry name" value="Ald_DH_CS_GLU"/>
</dbReference>
<dbReference type="InterPro" id="IPR016161">
    <property type="entry name" value="Ald_DH/histidinol_DH"/>
</dbReference>
<dbReference type="PROSITE" id="PS00687">
    <property type="entry name" value="ALDEHYDE_DEHYDR_GLU"/>
    <property type="match status" value="1"/>
</dbReference>
<dbReference type="FunFam" id="3.40.309.10:FF:000012">
    <property type="entry name" value="Betaine aldehyde dehydrogenase"/>
    <property type="match status" value="1"/>
</dbReference>
<keyword evidence="9" id="KW-1185">Reference proteome</keyword>
<dbReference type="InterPro" id="IPR015590">
    <property type="entry name" value="Aldehyde_DH_dom"/>
</dbReference>
<dbReference type="SUPFAM" id="SSF53720">
    <property type="entry name" value="ALDH-like"/>
    <property type="match status" value="1"/>
</dbReference>
<evidence type="ECO:0000256" key="5">
    <source>
        <dbReference type="PROSITE-ProRule" id="PRU10007"/>
    </source>
</evidence>
<keyword evidence="3" id="KW-0520">NAD</keyword>
<dbReference type="Gene3D" id="3.40.309.10">
    <property type="entry name" value="Aldehyde Dehydrogenase, Chain A, domain 2"/>
    <property type="match status" value="1"/>
</dbReference>
<evidence type="ECO:0000256" key="6">
    <source>
        <dbReference type="RuleBase" id="RU003345"/>
    </source>
</evidence>
<dbReference type="Proteomes" id="UP000232875">
    <property type="component" value="Unassembled WGS sequence"/>
</dbReference>
<evidence type="ECO:0000256" key="2">
    <source>
        <dbReference type="ARBA" id="ARBA00023002"/>
    </source>
</evidence>